<protein>
    <recommendedName>
        <fullName evidence="2">PiggyBac transposable element-derived protein domain-containing protein</fullName>
    </recommendedName>
</protein>
<dbReference type="Pfam" id="PF13843">
    <property type="entry name" value="DDE_Tnp_1_7"/>
    <property type="match status" value="1"/>
</dbReference>
<proteinExistence type="predicted"/>
<feature type="compositionally biased region" description="Acidic residues" evidence="1">
    <location>
        <begin position="137"/>
        <end position="146"/>
    </location>
</feature>
<dbReference type="AlphaFoldDB" id="A0A6A3IVA5"/>
<name>A0A6A3IVA5_9STRA</name>
<feature type="region of interest" description="Disordered" evidence="1">
    <location>
        <begin position="237"/>
        <end position="264"/>
    </location>
</feature>
<organism evidence="3 4">
    <name type="scientific">Phytophthora rubi</name>
    <dbReference type="NCBI Taxonomy" id="129364"/>
    <lineage>
        <taxon>Eukaryota</taxon>
        <taxon>Sar</taxon>
        <taxon>Stramenopiles</taxon>
        <taxon>Oomycota</taxon>
        <taxon>Peronosporomycetes</taxon>
        <taxon>Peronosporales</taxon>
        <taxon>Peronosporaceae</taxon>
        <taxon>Phytophthora</taxon>
    </lineage>
</organism>
<feature type="compositionally biased region" description="Basic and acidic residues" evidence="1">
    <location>
        <begin position="54"/>
        <end position="64"/>
    </location>
</feature>
<dbReference type="PANTHER" id="PTHR46599">
    <property type="entry name" value="PIGGYBAC TRANSPOSABLE ELEMENT-DERIVED PROTEIN 4"/>
    <property type="match status" value="1"/>
</dbReference>
<evidence type="ECO:0000259" key="2">
    <source>
        <dbReference type="Pfam" id="PF13843"/>
    </source>
</evidence>
<sequence>MASSLAAEAKEANKAQAKAKGKKKKAKAAAADQGQEKPTGKKKTTKRQAAAAAKEVKKSKEAKAVARAGAKAAKRSAAKEVGRVRVVEAEKTGAAAREHALALLQQKQRSTGKRKASPSSGPTKKKKKKSTSPLAPDQEDDGDADDERVASLTPVERAPPLPASLPTTTSSTPAEAPTAASGSTPAPADHSTADEAQHQRSNRWRMTKHHQLQSVLELHGITLSSALHDAASSITTSAAPTGASTAELESANVEGLDSDMEGEGADSEEWYIETGSVADAASEAARSRQDQAGAVEDWSSGEDDSDGLDGEALIARESRKLARNLAKERLKEAVGKLPRDWKTTTKQWCTLTKDEMLVLAQDEDALKKMRVDGWDFDTATNAEREEAYPAFFFFMPPRLWHQIASQSNKYYNHRRVDRMYNLQLERGEDGAREKVLLRETKRHKKIKAEEILHCMGLLVARMLCPHTRRFADDWAKTPVGAVPRDTDRAWKVRSVVDTLQASFRKGFNLPPVLAFDEAMIPSRSRHNVTRQYMKDKPHKWGTKLFMTCCAKMAYCLRIEVYCGSNQHADELGGTSSAQLPADPNSGPAAVIRNLHAVLPPPQDDVYHAVVTDRFYTSVQLALQLLARNVYSIGTIQTNKKGFPPALVTGDATRPKDVERGTSAVAVAKCCPELQVLRWWDRLPVYLLSTGSSTSLQSCARHIPAAKRLRYPARPQCEITIAGWAGWTSTINCASSAIRFSWLSGSASTTRPSFWVSSIWRL</sequence>
<accession>A0A6A3IVA5</accession>
<gene>
    <name evidence="3" type="ORF">PR001_g23286</name>
</gene>
<comment type="caution">
    <text evidence="3">The sequence shown here is derived from an EMBL/GenBank/DDBJ whole genome shotgun (WGS) entry which is preliminary data.</text>
</comment>
<evidence type="ECO:0000313" key="4">
    <source>
        <dbReference type="Proteomes" id="UP000429607"/>
    </source>
</evidence>
<dbReference type="EMBL" id="QXFV01002732">
    <property type="protein sequence ID" value="KAE8984034.1"/>
    <property type="molecule type" value="Genomic_DNA"/>
</dbReference>
<feature type="domain" description="PiggyBac transposable element-derived protein" evidence="2">
    <location>
        <begin position="485"/>
        <end position="695"/>
    </location>
</feature>
<evidence type="ECO:0000313" key="3">
    <source>
        <dbReference type="EMBL" id="KAE8984034.1"/>
    </source>
</evidence>
<feature type="compositionally biased region" description="Basic and acidic residues" evidence="1">
    <location>
        <begin position="77"/>
        <end position="100"/>
    </location>
</feature>
<evidence type="ECO:0000256" key="1">
    <source>
        <dbReference type="SAM" id="MobiDB-lite"/>
    </source>
</evidence>
<dbReference type="Proteomes" id="UP000429607">
    <property type="component" value="Unassembled WGS sequence"/>
</dbReference>
<feature type="region of interest" description="Disordered" evidence="1">
    <location>
        <begin position="1"/>
        <end position="208"/>
    </location>
</feature>
<feature type="compositionally biased region" description="Basic residues" evidence="1">
    <location>
        <begin position="17"/>
        <end position="27"/>
    </location>
</feature>
<feature type="compositionally biased region" description="Low complexity" evidence="1">
    <location>
        <begin position="237"/>
        <end position="246"/>
    </location>
</feature>
<feature type="region of interest" description="Disordered" evidence="1">
    <location>
        <begin position="281"/>
        <end position="307"/>
    </location>
</feature>
<feature type="compositionally biased region" description="Low complexity" evidence="1">
    <location>
        <begin position="164"/>
        <end position="188"/>
    </location>
</feature>
<reference evidence="3 4" key="1">
    <citation type="submission" date="2018-09" db="EMBL/GenBank/DDBJ databases">
        <title>Genomic investigation of the strawberry pathogen Phytophthora fragariae indicates pathogenicity is determined by transcriptional variation in three key races.</title>
        <authorList>
            <person name="Adams T.M."/>
            <person name="Armitage A.D."/>
            <person name="Sobczyk M.K."/>
            <person name="Bates H.J."/>
            <person name="Dunwell J.M."/>
            <person name="Nellist C.F."/>
            <person name="Harrison R.J."/>
        </authorList>
    </citation>
    <scope>NUCLEOTIDE SEQUENCE [LARGE SCALE GENOMIC DNA]</scope>
    <source>
        <strain evidence="3 4">SCRP249</strain>
    </source>
</reference>
<dbReference type="InterPro" id="IPR029526">
    <property type="entry name" value="PGBD"/>
</dbReference>
<dbReference type="PANTHER" id="PTHR46599:SF3">
    <property type="entry name" value="PIGGYBAC TRANSPOSABLE ELEMENT-DERIVED PROTEIN 4"/>
    <property type="match status" value="1"/>
</dbReference>